<protein>
    <submittedName>
        <fullName evidence="7">RNA methyltransferase, TrmA family</fullName>
    </submittedName>
</protein>
<reference evidence="7 8" key="2">
    <citation type="journal article" date="2010" name="Stand. Genomic Sci.">
        <title>Complete genome sequence of Desulfohalobium retbaense type strain (HR(100)).</title>
        <authorList>
            <person name="Spring S."/>
            <person name="Nolan M."/>
            <person name="Lapidus A."/>
            <person name="Glavina Del Rio T."/>
            <person name="Copeland A."/>
            <person name="Tice H."/>
            <person name="Cheng J.F."/>
            <person name="Lucas S."/>
            <person name="Land M."/>
            <person name="Chen F."/>
            <person name="Bruce D."/>
            <person name="Goodwin L."/>
            <person name="Pitluck S."/>
            <person name="Ivanova N."/>
            <person name="Mavromatis K."/>
            <person name="Mikhailova N."/>
            <person name="Pati A."/>
            <person name="Chen A."/>
            <person name="Palaniappan K."/>
            <person name="Hauser L."/>
            <person name="Chang Y.J."/>
            <person name="Jeffries C.D."/>
            <person name="Munk C."/>
            <person name="Kiss H."/>
            <person name="Chain P."/>
            <person name="Han C."/>
            <person name="Brettin T."/>
            <person name="Detter J.C."/>
            <person name="Schuler E."/>
            <person name="Goker M."/>
            <person name="Rohde M."/>
            <person name="Bristow J."/>
            <person name="Eisen J.A."/>
            <person name="Markowitz V."/>
            <person name="Hugenholtz P."/>
            <person name="Kyrpides N.C."/>
            <person name="Klenk H.P."/>
        </authorList>
    </citation>
    <scope>NUCLEOTIDE SEQUENCE [LARGE SCALE GENOMIC DNA]</scope>
    <source>
        <strain evidence="8">ATCC 49802 / DSM 20745 / S 6022</strain>
    </source>
</reference>
<accession>D1C8F3</accession>
<dbReference type="STRING" id="479434.Sthe_2682"/>
<dbReference type="PROSITE" id="PS01230">
    <property type="entry name" value="TRMA_1"/>
    <property type="match status" value="1"/>
</dbReference>
<proteinExistence type="inferred from homology"/>
<dbReference type="PANTHER" id="PTHR11061">
    <property type="entry name" value="RNA M5U METHYLTRANSFERASE"/>
    <property type="match status" value="1"/>
</dbReference>
<dbReference type="GO" id="GO:0070475">
    <property type="term" value="P:rRNA base methylation"/>
    <property type="evidence" value="ECO:0007669"/>
    <property type="project" value="TreeGrafter"/>
</dbReference>
<dbReference type="OrthoDB" id="9804590at2"/>
<dbReference type="InterPro" id="IPR030390">
    <property type="entry name" value="MeTrfase_TrmA_AS"/>
</dbReference>
<dbReference type="SUPFAM" id="SSF50249">
    <property type="entry name" value="Nucleic acid-binding proteins"/>
    <property type="match status" value="1"/>
</dbReference>
<dbReference type="PROSITE" id="PS50926">
    <property type="entry name" value="TRAM"/>
    <property type="match status" value="1"/>
</dbReference>
<dbReference type="PROSITE" id="PS51687">
    <property type="entry name" value="SAM_MT_RNA_M5U"/>
    <property type="match status" value="1"/>
</dbReference>
<dbReference type="Pfam" id="PF01938">
    <property type="entry name" value="TRAM"/>
    <property type="match status" value="1"/>
</dbReference>
<organism evidence="7 8">
    <name type="scientific">Sphaerobacter thermophilus (strain ATCC 49802 / DSM 20745 / KCCM 41009 / NCIMB 13125 / S 6022)</name>
    <dbReference type="NCBI Taxonomy" id="479434"/>
    <lineage>
        <taxon>Bacteria</taxon>
        <taxon>Pseudomonadati</taxon>
        <taxon>Thermomicrobiota</taxon>
        <taxon>Thermomicrobia</taxon>
        <taxon>Sphaerobacterales</taxon>
        <taxon>Sphaerobacterineae</taxon>
        <taxon>Sphaerobacteraceae</taxon>
        <taxon>Sphaerobacter</taxon>
    </lineage>
</organism>
<dbReference type="FunFam" id="2.40.50.140:FF:000097">
    <property type="entry name" value="23S rRNA (uracil(1939)-C(5))-methyltransferase RlmD"/>
    <property type="match status" value="1"/>
</dbReference>
<dbReference type="GO" id="GO:0070041">
    <property type="term" value="F:rRNA (uridine-C5-)-methyltransferase activity"/>
    <property type="evidence" value="ECO:0007669"/>
    <property type="project" value="TreeGrafter"/>
</dbReference>
<gene>
    <name evidence="7" type="ordered locus">Sthe_2682</name>
</gene>
<dbReference type="InterPro" id="IPR030391">
    <property type="entry name" value="MeTrfase_TrmA_CS"/>
</dbReference>
<dbReference type="NCBIfam" id="TIGR00479">
    <property type="entry name" value="rumA"/>
    <property type="match status" value="1"/>
</dbReference>
<feature type="binding site" evidence="4">
    <location>
        <position position="266"/>
    </location>
    <ligand>
        <name>S-adenosyl-L-methionine</name>
        <dbReference type="ChEBI" id="CHEBI:59789"/>
    </ligand>
</feature>
<reference evidence="8" key="1">
    <citation type="submission" date="2009-11" db="EMBL/GenBank/DDBJ databases">
        <title>The complete chromosome 2 of Sphaerobacter thermophilus DSM 20745.</title>
        <authorList>
            <person name="Lucas S."/>
            <person name="Copeland A."/>
            <person name="Lapidus A."/>
            <person name="Glavina del Rio T."/>
            <person name="Dalin E."/>
            <person name="Tice H."/>
            <person name="Bruce D."/>
            <person name="Goodwin L."/>
            <person name="Pitluck S."/>
            <person name="Kyrpides N."/>
            <person name="Mavromatis K."/>
            <person name="Ivanova N."/>
            <person name="Mikhailova N."/>
            <person name="LaButti K.M."/>
            <person name="Clum A."/>
            <person name="Sun H.I."/>
            <person name="Brettin T."/>
            <person name="Detter J.C."/>
            <person name="Han C."/>
            <person name="Larimer F."/>
            <person name="Land M."/>
            <person name="Hauser L."/>
            <person name="Markowitz V."/>
            <person name="Cheng J.F."/>
            <person name="Hugenholtz P."/>
            <person name="Woyke T."/>
            <person name="Wu D."/>
            <person name="Steenblock K."/>
            <person name="Schneider S."/>
            <person name="Pukall R."/>
            <person name="Goeker M."/>
            <person name="Klenk H.P."/>
            <person name="Eisen J.A."/>
        </authorList>
    </citation>
    <scope>NUCLEOTIDE SEQUENCE [LARGE SCALE GENOMIC DNA]</scope>
    <source>
        <strain evidence="8">ATCC 49802 / DSM 20745 / S 6022</strain>
    </source>
</reference>
<feature type="binding site" evidence="4">
    <location>
        <position position="287"/>
    </location>
    <ligand>
        <name>S-adenosyl-L-methionine</name>
        <dbReference type="ChEBI" id="CHEBI:59789"/>
    </ligand>
</feature>
<name>D1C8F3_SPHTD</name>
<dbReference type="InParanoid" id="D1C8F3"/>
<dbReference type="EMBL" id="CP001824">
    <property type="protein sequence ID" value="ACZ40096.1"/>
    <property type="molecule type" value="Genomic_DNA"/>
</dbReference>
<evidence type="ECO:0000256" key="2">
    <source>
        <dbReference type="ARBA" id="ARBA00022679"/>
    </source>
</evidence>
<dbReference type="AlphaFoldDB" id="D1C8F3"/>
<sequence length="400" mass="44641">MENSMADEKQAERLTVTLTDIAYQGPAVGRVDGRVVFADFGIPGEEVVVEIDKSRRQYTSGKVVEVLKPAPERVTPPCPYFGACGGCQWQHIAYEKQLEFKQHIVREQLRRIGKFDDPPVSPTVPCSKPYGYRNNARFSTSRQGDLGFITRPGTGYRFQRIDRCLIMVPQINEALAKLQGTGAGQHQVVIRYGENTGEMLIQPDLRHRQPEVESGQKYFHEALLGRRFRISGPSFFQTNTEQAERLVELVRERLALTGNEVVVDAYAGVGTFAILLASEARRVIAIEESPSAVADAQPNLEGISNVEYVTGKVERVLPRLEIQADAIILDPPRAGCHPRALEAVLEMHPQRLVYVSCDPSTLARDLRILVDGGYRLLDVTPVDMFPQTYHIECVAALERA</sequence>
<dbReference type="eggNOG" id="COG2265">
    <property type="taxonomic scope" value="Bacteria"/>
</dbReference>
<feature type="binding site" evidence="4">
    <location>
        <position position="237"/>
    </location>
    <ligand>
        <name>S-adenosyl-L-methionine</name>
        <dbReference type="ChEBI" id="CHEBI:59789"/>
    </ligand>
</feature>
<comment type="similarity">
    <text evidence="4">Belongs to the class I-like SAM-binding methyltransferase superfamily. RNA M5U methyltransferase family.</text>
</comment>
<evidence type="ECO:0000313" key="8">
    <source>
        <dbReference type="Proteomes" id="UP000002027"/>
    </source>
</evidence>
<dbReference type="SUPFAM" id="SSF53335">
    <property type="entry name" value="S-adenosyl-L-methionine-dependent methyltransferases"/>
    <property type="match status" value="1"/>
</dbReference>
<dbReference type="FunCoup" id="D1C8F3">
    <property type="interactions" value="576"/>
</dbReference>
<dbReference type="FunFam" id="3.40.50.150:FF:000009">
    <property type="entry name" value="23S rRNA (Uracil(1939)-C(5))-methyltransferase RlmD"/>
    <property type="match status" value="1"/>
</dbReference>
<feature type="active site" description="Nucleophile" evidence="4">
    <location>
        <position position="357"/>
    </location>
</feature>
<keyword evidence="8" id="KW-1185">Reference proteome</keyword>
<dbReference type="CDD" id="cd02440">
    <property type="entry name" value="AdoMet_MTases"/>
    <property type="match status" value="1"/>
</dbReference>
<evidence type="ECO:0000256" key="1">
    <source>
        <dbReference type="ARBA" id="ARBA00022603"/>
    </source>
</evidence>
<dbReference type="InterPro" id="IPR012340">
    <property type="entry name" value="NA-bd_OB-fold"/>
</dbReference>
<dbReference type="InterPro" id="IPR010280">
    <property type="entry name" value="U5_MeTrfase_fam"/>
</dbReference>
<dbReference type="Gene3D" id="3.40.50.150">
    <property type="entry name" value="Vaccinia Virus protein VP39"/>
    <property type="match status" value="2"/>
</dbReference>
<keyword evidence="3 4" id="KW-0949">S-adenosyl-L-methionine</keyword>
<dbReference type="Proteomes" id="UP000002027">
    <property type="component" value="Chromosome 2"/>
</dbReference>
<dbReference type="PROSITE" id="PS01231">
    <property type="entry name" value="TRMA_2"/>
    <property type="match status" value="1"/>
</dbReference>
<evidence type="ECO:0000256" key="3">
    <source>
        <dbReference type="ARBA" id="ARBA00022691"/>
    </source>
</evidence>
<evidence type="ECO:0000256" key="4">
    <source>
        <dbReference type="PROSITE-ProRule" id="PRU01024"/>
    </source>
</evidence>
<dbReference type="InterPro" id="IPR002792">
    <property type="entry name" value="TRAM_dom"/>
</dbReference>
<dbReference type="Gene3D" id="2.40.50.1070">
    <property type="match status" value="2"/>
</dbReference>
<dbReference type="KEGG" id="sti:Sthe_2682"/>
<keyword evidence="2 4" id="KW-0808">Transferase</keyword>
<feature type="active site" evidence="5">
    <location>
        <position position="357"/>
    </location>
</feature>
<evidence type="ECO:0000259" key="6">
    <source>
        <dbReference type="PROSITE" id="PS50926"/>
    </source>
</evidence>
<feature type="domain" description="TRAM" evidence="6">
    <location>
        <begin position="7"/>
        <end position="65"/>
    </location>
</feature>
<dbReference type="HOGENOM" id="CLU_014689_7_0_0"/>
<dbReference type="Gene3D" id="2.40.50.140">
    <property type="entry name" value="Nucleic acid-binding proteins"/>
    <property type="match status" value="1"/>
</dbReference>
<dbReference type="InterPro" id="IPR029063">
    <property type="entry name" value="SAM-dependent_MTases_sf"/>
</dbReference>
<dbReference type="PANTHER" id="PTHR11061:SF30">
    <property type="entry name" value="TRNA (URACIL(54)-C(5))-METHYLTRANSFERASE"/>
    <property type="match status" value="1"/>
</dbReference>
<evidence type="ECO:0000313" key="7">
    <source>
        <dbReference type="EMBL" id="ACZ40096.1"/>
    </source>
</evidence>
<keyword evidence="1 4" id="KW-0489">Methyltransferase</keyword>
<dbReference type="Pfam" id="PF05958">
    <property type="entry name" value="tRNA_U5-meth_tr"/>
    <property type="match status" value="1"/>
</dbReference>
<evidence type="ECO:0000256" key="5">
    <source>
        <dbReference type="PROSITE-ProRule" id="PRU10015"/>
    </source>
</evidence>
<feature type="binding site" evidence="4">
    <location>
        <position position="330"/>
    </location>
    <ligand>
        <name>S-adenosyl-L-methionine</name>
        <dbReference type="ChEBI" id="CHEBI:59789"/>
    </ligand>
</feature>